<evidence type="ECO:0000259" key="6">
    <source>
        <dbReference type="PROSITE" id="PS50885"/>
    </source>
</evidence>
<keyword evidence="4" id="KW-0812">Transmembrane</keyword>
<reference evidence="7 8" key="1">
    <citation type="journal article" date="2013" name="Genome Announc.">
        <title>Draft genome sequences for three mercury-methylating, sulfate-reducing bacteria.</title>
        <authorList>
            <person name="Brown S.D."/>
            <person name="Hurt R.A.Jr."/>
            <person name="Gilmour C.C."/>
            <person name="Elias D.A."/>
        </authorList>
    </citation>
    <scope>NUCLEOTIDE SEQUENCE [LARGE SCALE GENOMIC DNA]</scope>
    <source>
        <strain evidence="7 8">DSM 16529</strain>
    </source>
</reference>
<dbReference type="AlphaFoldDB" id="S7TEL9"/>
<protein>
    <submittedName>
        <fullName evidence="7">Methyl-accepting chemotaxis sensory transducer</fullName>
    </submittedName>
</protein>
<name>S7TEL9_9BACT</name>
<sequence length="527" mass="54377">MRIAGRLLITQSIAAVVFLAIVWASGDTLAPLGAWGVAVVLFLGAGLLTAVGLSRSLDSVSTHVAAVAAGDFSTKPPELAGAPAEVTRTAAALADLVAEMKRTKGLTSGILGGLPMPYLLVDAQEKAVATNQACMDMVQIDGPPQKQLGRTLAEIFYNDPGRQTAVGKSIREGQIFRNLEVTITGHKGGQRHVLANVFPLYDLDNRCIGGLCLYLDMTTIKEQEARICAQNDLMTAAAAKATSVSRDLTDSAASLRAQVSQAGEAVGRQRDAASQVAVSMGEMNAAILEVAKGASTAAGLADNARQRAQEGAAAVTEVRRGMEGVAKQAANLKADMGELGRQAEGIGAVTSVITDIADQTNLLALNAAIEAARAGDAGRGFAVVADEVRKLAEKTMQATGEVAKAVAGIRESVTRSVSGTDAAVGAIETNTKRMDESGRVLAEIVGLTEKTADSVQGIAAAAEEQSSSSEAVAGSIEDIAREAETSAQAMEEAEHAVEGLVRLTVELDQVVADLKATSSGQDADRCK</sequence>
<dbReference type="Pfam" id="PF08448">
    <property type="entry name" value="PAS_4"/>
    <property type="match status" value="1"/>
</dbReference>
<dbReference type="PANTHER" id="PTHR32089">
    <property type="entry name" value="METHYL-ACCEPTING CHEMOTAXIS PROTEIN MCPB"/>
    <property type="match status" value="1"/>
</dbReference>
<dbReference type="SUPFAM" id="SSF55785">
    <property type="entry name" value="PYP-like sensor domain (PAS domain)"/>
    <property type="match status" value="1"/>
</dbReference>
<dbReference type="PANTHER" id="PTHR32089:SF112">
    <property type="entry name" value="LYSOZYME-LIKE PROTEIN-RELATED"/>
    <property type="match status" value="1"/>
</dbReference>
<evidence type="ECO:0000256" key="3">
    <source>
        <dbReference type="PROSITE-ProRule" id="PRU00284"/>
    </source>
</evidence>
<dbReference type="PRINTS" id="PR00260">
    <property type="entry name" value="CHEMTRNSDUCR"/>
</dbReference>
<dbReference type="eggNOG" id="COG0840">
    <property type="taxonomic scope" value="Bacteria"/>
</dbReference>
<comment type="similarity">
    <text evidence="2">Belongs to the methyl-accepting chemotaxis (MCP) protein family.</text>
</comment>
<dbReference type="GO" id="GO:0016020">
    <property type="term" value="C:membrane"/>
    <property type="evidence" value="ECO:0007669"/>
    <property type="project" value="InterPro"/>
</dbReference>
<feature type="transmembrane region" description="Helical" evidence="4">
    <location>
        <begin position="34"/>
        <end position="53"/>
    </location>
</feature>
<dbReference type="PATRIC" id="fig|1121439.3.peg.363"/>
<dbReference type="Gene3D" id="3.30.450.20">
    <property type="entry name" value="PAS domain"/>
    <property type="match status" value="1"/>
</dbReference>
<feature type="domain" description="HAMP" evidence="6">
    <location>
        <begin position="51"/>
        <end position="105"/>
    </location>
</feature>
<dbReference type="EMBL" id="ATHI01000003">
    <property type="protein sequence ID" value="EPR35637.1"/>
    <property type="molecule type" value="Genomic_DNA"/>
</dbReference>
<evidence type="ECO:0000256" key="4">
    <source>
        <dbReference type="SAM" id="Phobius"/>
    </source>
</evidence>
<dbReference type="GO" id="GO:0006935">
    <property type="term" value="P:chemotaxis"/>
    <property type="evidence" value="ECO:0007669"/>
    <property type="project" value="InterPro"/>
</dbReference>
<evidence type="ECO:0000256" key="1">
    <source>
        <dbReference type="ARBA" id="ARBA00023224"/>
    </source>
</evidence>
<dbReference type="InterPro" id="IPR013656">
    <property type="entry name" value="PAS_4"/>
</dbReference>
<comment type="caution">
    <text evidence="7">The sequence shown here is derived from an EMBL/GenBank/DDBJ whole genome shotgun (WGS) entry which is preliminary data.</text>
</comment>
<gene>
    <name evidence="7" type="ORF">dsat_1978</name>
</gene>
<keyword evidence="8" id="KW-1185">Reference proteome</keyword>
<dbReference type="CDD" id="cd11386">
    <property type="entry name" value="MCP_signal"/>
    <property type="match status" value="1"/>
</dbReference>
<dbReference type="PROSITE" id="PS50111">
    <property type="entry name" value="CHEMOTAXIS_TRANSDUC_2"/>
    <property type="match status" value="1"/>
</dbReference>
<dbReference type="InterPro" id="IPR004089">
    <property type="entry name" value="MCPsignal_dom"/>
</dbReference>
<evidence type="ECO:0000313" key="8">
    <source>
        <dbReference type="Proteomes" id="UP000014975"/>
    </source>
</evidence>
<dbReference type="PROSITE" id="PS50885">
    <property type="entry name" value="HAMP"/>
    <property type="match status" value="1"/>
</dbReference>
<dbReference type="STRING" id="1121439.dsat_1978"/>
<keyword evidence="1 3" id="KW-0807">Transducer</keyword>
<evidence type="ECO:0000256" key="2">
    <source>
        <dbReference type="ARBA" id="ARBA00029447"/>
    </source>
</evidence>
<dbReference type="OrthoDB" id="9816383at2"/>
<evidence type="ECO:0000313" key="7">
    <source>
        <dbReference type="EMBL" id="EPR35637.1"/>
    </source>
</evidence>
<dbReference type="Proteomes" id="UP000014975">
    <property type="component" value="Unassembled WGS sequence"/>
</dbReference>
<dbReference type="InterPro" id="IPR003660">
    <property type="entry name" value="HAMP_dom"/>
</dbReference>
<dbReference type="RefSeq" id="WP_020885864.1">
    <property type="nucleotide sequence ID" value="NZ_ATHI01000003.1"/>
</dbReference>
<accession>S7TEL9</accession>
<dbReference type="GO" id="GO:0007165">
    <property type="term" value="P:signal transduction"/>
    <property type="evidence" value="ECO:0007669"/>
    <property type="project" value="UniProtKB-KW"/>
</dbReference>
<keyword evidence="4" id="KW-1133">Transmembrane helix</keyword>
<dbReference type="InterPro" id="IPR004090">
    <property type="entry name" value="Chemotax_Me-accpt_rcpt"/>
</dbReference>
<dbReference type="SMART" id="SM00283">
    <property type="entry name" value="MA"/>
    <property type="match status" value="1"/>
</dbReference>
<proteinExistence type="inferred from homology"/>
<dbReference type="GO" id="GO:0004888">
    <property type="term" value="F:transmembrane signaling receptor activity"/>
    <property type="evidence" value="ECO:0007669"/>
    <property type="project" value="InterPro"/>
</dbReference>
<evidence type="ECO:0000259" key="5">
    <source>
        <dbReference type="PROSITE" id="PS50111"/>
    </source>
</evidence>
<dbReference type="InterPro" id="IPR035965">
    <property type="entry name" value="PAS-like_dom_sf"/>
</dbReference>
<dbReference type="Gene3D" id="1.10.287.950">
    <property type="entry name" value="Methyl-accepting chemotaxis protein"/>
    <property type="match status" value="1"/>
</dbReference>
<keyword evidence="4" id="KW-0472">Membrane</keyword>
<organism evidence="7 8">
    <name type="scientific">Alkalidesulfovibrio alkalitolerans DSM 16529</name>
    <dbReference type="NCBI Taxonomy" id="1121439"/>
    <lineage>
        <taxon>Bacteria</taxon>
        <taxon>Pseudomonadati</taxon>
        <taxon>Thermodesulfobacteriota</taxon>
        <taxon>Desulfovibrionia</taxon>
        <taxon>Desulfovibrionales</taxon>
        <taxon>Desulfovibrionaceae</taxon>
        <taxon>Alkalidesulfovibrio</taxon>
    </lineage>
</organism>
<dbReference type="SUPFAM" id="SSF58104">
    <property type="entry name" value="Methyl-accepting chemotaxis protein (MCP) signaling domain"/>
    <property type="match status" value="1"/>
</dbReference>
<feature type="domain" description="Methyl-accepting transducer" evidence="5">
    <location>
        <begin position="244"/>
        <end position="480"/>
    </location>
</feature>
<dbReference type="Pfam" id="PF00015">
    <property type="entry name" value="MCPsignal"/>
    <property type="match status" value="1"/>
</dbReference>